<keyword evidence="6" id="KW-0963">Cytoplasm</keyword>
<dbReference type="Gene3D" id="3.40.50.300">
    <property type="entry name" value="P-loop containing nucleotide triphosphate hydrolases"/>
    <property type="match status" value="1"/>
</dbReference>
<evidence type="ECO:0000256" key="5">
    <source>
        <dbReference type="ARBA" id="ARBA00023134"/>
    </source>
</evidence>
<proteinExistence type="inferred from homology"/>
<dbReference type="RefSeq" id="WP_005984682.1">
    <property type="nucleotide sequence ID" value="NC_016629.1"/>
</dbReference>
<feature type="binding site" evidence="6">
    <location>
        <begin position="16"/>
        <end position="23"/>
    </location>
    <ligand>
        <name>GTP</name>
        <dbReference type="ChEBI" id="CHEBI:37565"/>
    </ligand>
</feature>
<evidence type="ECO:0000259" key="10">
    <source>
        <dbReference type="PROSITE" id="PS51713"/>
    </source>
</evidence>
<keyword evidence="6" id="KW-0690">Ribosome biogenesis</keyword>
<dbReference type="InterPro" id="IPR004044">
    <property type="entry name" value="KH_dom_type_2"/>
</dbReference>
<organism evidence="11 12">
    <name type="scientific">Desulfocurvibacter africanus subsp. africanus str. Walvis Bay</name>
    <dbReference type="NCBI Taxonomy" id="690850"/>
    <lineage>
        <taxon>Bacteria</taxon>
        <taxon>Pseudomonadati</taxon>
        <taxon>Thermodesulfobacteriota</taxon>
        <taxon>Desulfovibrionia</taxon>
        <taxon>Desulfovibrionales</taxon>
        <taxon>Desulfovibrionaceae</taxon>
        <taxon>Desulfocurvibacter</taxon>
    </lineage>
</organism>
<comment type="similarity">
    <text evidence="1 6 7 8">Belongs to the TRAFAC class TrmE-Era-EngA-EngB-Septin-like GTPase superfamily. Era GTPase family.</text>
</comment>
<dbReference type="PANTHER" id="PTHR42698">
    <property type="entry name" value="GTPASE ERA"/>
    <property type="match status" value="1"/>
</dbReference>
<evidence type="ECO:0000256" key="3">
    <source>
        <dbReference type="ARBA" id="ARBA00022741"/>
    </source>
</evidence>
<keyword evidence="4 6" id="KW-0694">RNA-binding</keyword>
<feature type="region of interest" description="G2" evidence="7">
    <location>
        <begin position="42"/>
        <end position="46"/>
    </location>
</feature>
<accession>F3YXS9</accession>
<dbReference type="InterPro" id="IPR015946">
    <property type="entry name" value="KH_dom-like_a/b"/>
</dbReference>
<dbReference type="PROSITE" id="PS50823">
    <property type="entry name" value="KH_TYPE_2"/>
    <property type="match status" value="1"/>
</dbReference>
<comment type="subcellular location">
    <subcellularLocation>
        <location evidence="6">Cytoplasm</location>
    </subcellularLocation>
    <subcellularLocation>
        <location evidence="6">Cell membrane</location>
        <topology evidence="6">Peripheral membrane protein</topology>
    </subcellularLocation>
</comment>
<dbReference type="InterPro" id="IPR009019">
    <property type="entry name" value="KH_sf_prok-type"/>
</dbReference>
<evidence type="ECO:0000313" key="12">
    <source>
        <dbReference type="Proteomes" id="UP000007844"/>
    </source>
</evidence>
<dbReference type="NCBIfam" id="NF000908">
    <property type="entry name" value="PRK00089.1"/>
    <property type="match status" value="1"/>
</dbReference>
<protein>
    <recommendedName>
        <fullName evidence="2 6">GTPase Era</fullName>
    </recommendedName>
</protein>
<dbReference type="SUPFAM" id="SSF54814">
    <property type="entry name" value="Prokaryotic type KH domain (KH-domain type II)"/>
    <property type="match status" value="1"/>
</dbReference>
<dbReference type="InterPro" id="IPR005225">
    <property type="entry name" value="Small_GTP-bd"/>
</dbReference>
<dbReference type="GO" id="GO:0043024">
    <property type="term" value="F:ribosomal small subunit binding"/>
    <property type="evidence" value="ECO:0007669"/>
    <property type="project" value="TreeGrafter"/>
</dbReference>
<feature type="domain" description="Era-type G" evidence="10">
    <location>
        <begin position="8"/>
        <end position="182"/>
    </location>
</feature>
<dbReference type="EMBL" id="CP003221">
    <property type="protein sequence ID" value="EGJ49523.1"/>
    <property type="molecule type" value="Genomic_DNA"/>
</dbReference>
<dbReference type="InterPro" id="IPR006073">
    <property type="entry name" value="GTP-bd"/>
</dbReference>
<dbReference type="Pfam" id="PF07650">
    <property type="entry name" value="KH_2"/>
    <property type="match status" value="1"/>
</dbReference>
<dbReference type="Gene3D" id="3.30.300.20">
    <property type="match status" value="1"/>
</dbReference>
<sequence>MHDDSNRKFGMVALMGPPNAGKSTFLNHVLGQKVAIVSPKPQTTRNQISGIWTTERGQVVFLDTPGVHQLRGKMNKFLLQSAWQAVAQSNVVLVFLDAAAYAGRLEKFSSESSPLTQGLQKPGLPLIVAVNKVDKVKNKADLLSLMARIAEVWPGAEIFPISALTGDGVPELLEHVLAKLPEGTAMFPEDQISTVPMRFMAAETVREKLFIALRQELPYSTAVEIEQWEEEPERNFTRIGAVIYTSRPSHKAMIIGKQGSLLKQIGQEARLELEEMLEGKVFLELWVKVKEGWTEDPGFLRSIGLGE</sequence>
<dbReference type="STRING" id="690850.Desaf_1183"/>
<feature type="region of interest" description="G3" evidence="7">
    <location>
        <begin position="63"/>
        <end position="66"/>
    </location>
</feature>
<dbReference type="CDD" id="cd04163">
    <property type="entry name" value="Era"/>
    <property type="match status" value="1"/>
</dbReference>
<dbReference type="AlphaFoldDB" id="F3YXS9"/>
<dbReference type="Pfam" id="PF01926">
    <property type="entry name" value="MMR_HSR1"/>
    <property type="match status" value="1"/>
</dbReference>
<dbReference type="Proteomes" id="UP000007844">
    <property type="component" value="Chromosome"/>
</dbReference>
<dbReference type="PANTHER" id="PTHR42698:SF1">
    <property type="entry name" value="GTPASE ERA, MITOCHONDRIAL"/>
    <property type="match status" value="1"/>
</dbReference>
<dbReference type="InterPro" id="IPR027417">
    <property type="entry name" value="P-loop_NTPase"/>
</dbReference>
<dbReference type="SUPFAM" id="SSF52540">
    <property type="entry name" value="P-loop containing nucleoside triphosphate hydrolases"/>
    <property type="match status" value="1"/>
</dbReference>
<evidence type="ECO:0000259" key="9">
    <source>
        <dbReference type="PROSITE" id="PS50823"/>
    </source>
</evidence>
<dbReference type="GO" id="GO:0005525">
    <property type="term" value="F:GTP binding"/>
    <property type="evidence" value="ECO:0007669"/>
    <property type="project" value="UniProtKB-UniRule"/>
</dbReference>
<dbReference type="InterPro" id="IPR030388">
    <property type="entry name" value="G_ERA_dom"/>
</dbReference>
<dbReference type="HAMAP" id="MF_00367">
    <property type="entry name" value="GTPase_Era"/>
    <property type="match status" value="1"/>
</dbReference>
<evidence type="ECO:0000256" key="6">
    <source>
        <dbReference type="HAMAP-Rule" id="MF_00367"/>
    </source>
</evidence>
<evidence type="ECO:0000256" key="2">
    <source>
        <dbReference type="ARBA" id="ARBA00020484"/>
    </source>
</evidence>
<dbReference type="GO" id="GO:0070181">
    <property type="term" value="F:small ribosomal subunit rRNA binding"/>
    <property type="evidence" value="ECO:0007669"/>
    <property type="project" value="UniProtKB-UniRule"/>
</dbReference>
<dbReference type="NCBIfam" id="TIGR00231">
    <property type="entry name" value="small_GTP"/>
    <property type="match status" value="1"/>
</dbReference>
<keyword evidence="3 6" id="KW-0547">Nucleotide-binding</keyword>
<evidence type="ECO:0000313" key="11">
    <source>
        <dbReference type="EMBL" id="EGJ49523.1"/>
    </source>
</evidence>
<keyword evidence="6" id="KW-1003">Cell membrane</keyword>
<feature type="domain" description="KH type-2" evidence="9">
    <location>
        <begin position="213"/>
        <end position="291"/>
    </location>
</feature>
<dbReference type="GO" id="GO:0003924">
    <property type="term" value="F:GTPase activity"/>
    <property type="evidence" value="ECO:0007669"/>
    <property type="project" value="UniProtKB-UniRule"/>
</dbReference>
<dbReference type="PROSITE" id="PS51713">
    <property type="entry name" value="G_ERA"/>
    <property type="match status" value="1"/>
</dbReference>
<feature type="region of interest" description="G4" evidence="7">
    <location>
        <begin position="131"/>
        <end position="134"/>
    </location>
</feature>
<feature type="region of interest" description="G5" evidence="7">
    <location>
        <begin position="161"/>
        <end position="163"/>
    </location>
</feature>
<feature type="region of interest" description="G1" evidence="7">
    <location>
        <begin position="16"/>
        <end position="23"/>
    </location>
</feature>
<dbReference type="GO" id="GO:0000028">
    <property type="term" value="P:ribosomal small subunit assembly"/>
    <property type="evidence" value="ECO:0007669"/>
    <property type="project" value="TreeGrafter"/>
</dbReference>
<feature type="binding site" evidence="6">
    <location>
        <begin position="131"/>
        <end position="134"/>
    </location>
    <ligand>
        <name>GTP</name>
        <dbReference type="ChEBI" id="CHEBI:37565"/>
    </ligand>
</feature>
<keyword evidence="12" id="KW-1185">Reference proteome</keyword>
<keyword evidence="6" id="KW-0472">Membrane</keyword>
<dbReference type="NCBIfam" id="TIGR00436">
    <property type="entry name" value="era"/>
    <property type="match status" value="1"/>
</dbReference>
<evidence type="ECO:0000256" key="4">
    <source>
        <dbReference type="ARBA" id="ARBA00022884"/>
    </source>
</evidence>
<keyword evidence="6" id="KW-0699">rRNA-binding</keyword>
<evidence type="ECO:0000256" key="1">
    <source>
        <dbReference type="ARBA" id="ARBA00007921"/>
    </source>
</evidence>
<gene>
    <name evidence="6" type="primary">era</name>
    <name evidence="11" type="ORF">Desaf_1183</name>
</gene>
<evidence type="ECO:0000256" key="7">
    <source>
        <dbReference type="PROSITE-ProRule" id="PRU01050"/>
    </source>
</evidence>
<dbReference type="InterPro" id="IPR005662">
    <property type="entry name" value="GTPase_Era-like"/>
</dbReference>
<dbReference type="KEGG" id="daf:Desaf_1183"/>
<dbReference type="eggNOG" id="COG1159">
    <property type="taxonomic scope" value="Bacteria"/>
</dbReference>
<feature type="binding site" evidence="6">
    <location>
        <begin position="63"/>
        <end position="67"/>
    </location>
    <ligand>
        <name>GTP</name>
        <dbReference type="ChEBI" id="CHEBI:37565"/>
    </ligand>
</feature>
<comment type="subunit">
    <text evidence="6">Monomer.</text>
</comment>
<dbReference type="GO" id="GO:0005829">
    <property type="term" value="C:cytosol"/>
    <property type="evidence" value="ECO:0007669"/>
    <property type="project" value="TreeGrafter"/>
</dbReference>
<dbReference type="GO" id="GO:0005886">
    <property type="term" value="C:plasma membrane"/>
    <property type="evidence" value="ECO:0007669"/>
    <property type="project" value="UniProtKB-SubCell"/>
</dbReference>
<evidence type="ECO:0000256" key="8">
    <source>
        <dbReference type="RuleBase" id="RU003761"/>
    </source>
</evidence>
<dbReference type="CDD" id="cd22534">
    <property type="entry name" value="KH-II_Era"/>
    <property type="match status" value="1"/>
</dbReference>
<comment type="function">
    <text evidence="6">An essential GTPase that binds both GDP and GTP, with rapid nucleotide exchange. Plays a role in 16S rRNA processing and 30S ribosomal subunit biogenesis and possibly also in cell cycle regulation and energy metabolism.</text>
</comment>
<reference evidence="11 12" key="1">
    <citation type="journal article" date="2011" name="J. Bacteriol.">
        <title>Genome sequence of the mercury-methylating and pleomorphic Desulfovibrio africanus Strain Walvis Bay.</title>
        <authorList>
            <person name="Brown S.D."/>
            <person name="Wall J.D."/>
            <person name="Kucken A.M."/>
            <person name="Gilmour C.C."/>
            <person name="Podar M."/>
            <person name="Brandt C.C."/>
            <person name="Teshima H."/>
            <person name="Detter J.C."/>
            <person name="Han C.S."/>
            <person name="Land M.L."/>
            <person name="Lucas S."/>
            <person name="Han J."/>
            <person name="Pennacchio L."/>
            <person name="Nolan M."/>
            <person name="Pitluck S."/>
            <person name="Woyke T."/>
            <person name="Goodwin L."/>
            <person name="Palumbo A.V."/>
            <person name="Elias D.A."/>
        </authorList>
    </citation>
    <scope>NUCLEOTIDE SEQUENCE [LARGE SCALE GENOMIC DNA]</scope>
    <source>
        <strain evidence="11 12">Walvis Bay</strain>
    </source>
</reference>
<name>F3YXS9_DESAF</name>
<dbReference type="HOGENOM" id="CLU_038009_1_0_7"/>
<keyword evidence="5 6" id="KW-0342">GTP-binding</keyword>